<accession>A0A6N7QPX3</accession>
<evidence type="ECO:0000313" key="3">
    <source>
        <dbReference type="Proteomes" id="UP000433788"/>
    </source>
</evidence>
<dbReference type="RefSeq" id="WP_153719645.1">
    <property type="nucleotide sequence ID" value="NZ_WJPP01000004.1"/>
</dbReference>
<keyword evidence="1" id="KW-0175">Coiled coil</keyword>
<dbReference type="EMBL" id="WJPP01000004">
    <property type="protein sequence ID" value="MRH78585.1"/>
    <property type="molecule type" value="Genomic_DNA"/>
</dbReference>
<dbReference type="AlphaFoldDB" id="A0A6N7QPX3"/>
<sequence>MTDSDEHKQKELHGYEQMLERLRERFGETTGDALKAVREQAIELGELTREQAERVAEALQRDLEDAAEYVARERGTYADWLHMDLQLVEHWIWDRFSSVADQTRLQWMDLQRELTAASRYHTGEITGPGALVCRECGEVLHFARAGHIPPCPRCHGTRFERASRQQNHQS</sequence>
<evidence type="ECO:0008006" key="4">
    <source>
        <dbReference type="Google" id="ProtNLM"/>
    </source>
</evidence>
<feature type="coiled-coil region" evidence="1">
    <location>
        <begin position="5"/>
        <end position="69"/>
    </location>
</feature>
<gene>
    <name evidence="2" type="ORF">GH984_07680</name>
</gene>
<evidence type="ECO:0000313" key="2">
    <source>
        <dbReference type="EMBL" id="MRH78585.1"/>
    </source>
</evidence>
<reference evidence="2 3" key="1">
    <citation type="submission" date="2019-11" db="EMBL/GenBank/DDBJ databases">
        <authorList>
            <person name="Zhang X.Y."/>
        </authorList>
    </citation>
    <scope>NUCLEOTIDE SEQUENCE [LARGE SCALE GENOMIC DNA]</scope>
    <source>
        <strain evidence="2 3">C176</strain>
    </source>
</reference>
<dbReference type="Proteomes" id="UP000433788">
    <property type="component" value="Unassembled WGS sequence"/>
</dbReference>
<name>A0A6N7QPX3_9GAMM</name>
<keyword evidence="3" id="KW-1185">Reference proteome</keyword>
<proteinExistence type="predicted"/>
<evidence type="ECO:0000256" key="1">
    <source>
        <dbReference type="SAM" id="Coils"/>
    </source>
</evidence>
<comment type="caution">
    <text evidence="2">The sequence shown here is derived from an EMBL/GenBank/DDBJ whole genome shotgun (WGS) entry which is preliminary data.</text>
</comment>
<protein>
    <recommendedName>
        <fullName evidence="4">Zinc ribbon-containing protein</fullName>
    </recommendedName>
</protein>
<organism evidence="2 3">
    <name type="scientific">Spiribacter salilacus</name>
    <dbReference type="NCBI Taxonomy" id="2664894"/>
    <lineage>
        <taxon>Bacteria</taxon>
        <taxon>Pseudomonadati</taxon>
        <taxon>Pseudomonadota</taxon>
        <taxon>Gammaproteobacteria</taxon>
        <taxon>Chromatiales</taxon>
        <taxon>Ectothiorhodospiraceae</taxon>
        <taxon>Spiribacter</taxon>
    </lineage>
</organism>
<dbReference type="Pfam" id="PF07295">
    <property type="entry name" value="DUF1451"/>
    <property type="match status" value="1"/>
</dbReference>
<dbReference type="InterPro" id="IPR009912">
    <property type="entry name" value="DUF1451"/>
</dbReference>